<dbReference type="AlphaFoldDB" id="A0AAE0FID8"/>
<feature type="domain" description="C2 NT-type" evidence="1">
    <location>
        <begin position="7"/>
        <end position="157"/>
    </location>
</feature>
<sequence length="262" mass="28492">MFKQLKRRALGKHPTKFVFACRVGAQQLPLDSGERPATYAVKLTRRSRKGGKHDYETQFANKTEDGKILWNELLEACFTLYKSSNSSKFEKKKVKILLSAKNGTNEEIIAVGILNINECVRLDGTEQLRTVQLSQSIKADPNNSSPVILQMAISSTLAARGRSGGSSAAGGSDASSMLSSVIGFGNVGDDIPSTRPAPTHKNPAFLPKQPALLPPPWEQAKPRCHPSEGTCSLCRAASHGFHPSNLIPWVCWVSTRYVGTSE</sequence>
<evidence type="ECO:0000259" key="1">
    <source>
        <dbReference type="PROSITE" id="PS51840"/>
    </source>
</evidence>
<organism evidence="2 3">
    <name type="scientific">Cymbomonas tetramitiformis</name>
    <dbReference type="NCBI Taxonomy" id="36881"/>
    <lineage>
        <taxon>Eukaryota</taxon>
        <taxon>Viridiplantae</taxon>
        <taxon>Chlorophyta</taxon>
        <taxon>Pyramimonadophyceae</taxon>
        <taxon>Pyramimonadales</taxon>
        <taxon>Pyramimonadaceae</taxon>
        <taxon>Cymbomonas</taxon>
    </lineage>
</organism>
<gene>
    <name evidence="2" type="ORF">CYMTET_31004</name>
</gene>
<proteinExistence type="predicted"/>
<reference evidence="2 3" key="1">
    <citation type="journal article" date="2015" name="Genome Biol. Evol.">
        <title>Comparative Genomics of a Bacterivorous Green Alga Reveals Evolutionary Causalities and Consequences of Phago-Mixotrophic Mode of Nutrition.</title>
        <authorList>
            <person name="Burns J.A."/>
            <person name="Paasch A."/>
            <person name="Narechania A."/>
            <person name="Kim E."/>
        </authorList>
    </citation>
    <scope>NUCLEOTIDE SEQUENCE [LARGE SCALE GENOMIC DNA]</scope>
    <source>
        <strain evidence="2 3">PLY_AMNH</strain>
    </source>
</reference>
<protein>
    <recommendedName>
        <fullName evidence="1">C2 NT-type domain-containing protein</fullName>
    </recommendedName>
</protein>
<dbReference type="Pfam" id="PF10358">
    <property type="entry name" value="NT-C2"/>
    <property type="match status" value="1"/>
</dbReference>
<accession>A0AAE0FID8</accession>
<evidence type="ECO:0000313" key="2">
    <source>
        <dbReference type="EMBL" id="KAK3260025.1"/>
    </source>
</evidence>
<dbReference type="InterPro" id="IPR019448">
    <property type="entry name" value="NT-C2"/>
</dbReference>
<dbReference type="EMBL" id="LGRX02018291">
    <property type="protein sequence ID" value="KAK3260025.1"/>
    <property type="molecule type" value="Genomic_DNA"/>
</dbReference>
<dbReference type="Proteomes" id="UP001190700">
    <property type="component" value="Unassembled WGS sequence"/>
</dbReference>
<keyword evidence="3" id="KW-1185">Reference proteome</keyword>
<comment type="caution">
    <text evidence="2">The sequence shown here is derived from an EMBL/GenBank/DDBJ whole genome shotgun (WGS) entry which is preliminary data.</text>
</comment>
<name>A0AAE0FID8_9CHLO</name>
<evidence type="ECO:0000313" key="3">
    <source>
        <dbReference type="Proteomes" id="UP001190700"/>
    </source>
</evidence>
<dbReference type="PROSITE" id="PS51840">
    <property type="entry name" value="C2_NT"/>
    <property type="match status" value="1"/>
</dbReference>